<keyword evidence="3 8" id="KW-0813">Transport</keyword>
<feature type="transmembrane region" description="Helical" evidence="9">
    <location>
        <begin position="54"/>
        <end position="74"/>
    </location>
</feature>
<dbReference type="InterPro" id="IPR004706">
    <property type="entry name" value="Arsenical-R_Acr3"/>
</dbReference>
<dbReference type="Gene3D" id="1.20.1530.20">
    <property type="match status" value="1"/>
</dbReference>
<evidence type="ECO:0000256" key="4">
    <source>
        <dbReference type="ARBA" id="ARBA00022475"/>
    </source>
</evidence>
<feature type="transmembrane region" description="Helical" evidence="9">
    <location>
        <begin position="234"/>
        <end position="256"/>
    </location>
</feature>
<dbReference type="NCBIfam" id="TIGR00832">
    <property type="entry name" value="acr3"/>
    <property type="match status" value="1"/>
</dbReference>
<evidence type="ECO:0000256" key="8">
    <source>
        <dbReference type="PIRNR" id="PIRNR005508"/>
    </source>
</evidence>
<dbReference type="PANTHER" id="PTHR43057:SF1">
    <property type="entry name" value="ARSENICAL-RESISTANCE PROTEIN 3"/>
    <property type="match status" value="1"/>
</dbReference>
<dbReference type="InterPro" id="IPR002657">
    <property type="entry name" value="BilAc:Na_symport/Acr3"/>
</dbReference>
<protein>
    <submittedName>
        <fullName evidence="10">ACR3 family arsenite efflux transporter</fullName>
    </submittedName>
</protein>
<keyword evidence="5 8" id="KW-0812">Transmembrane</keyword>
<evidence type="ECO:0000256" key="1">
    <source>
        <dbReference type="ARBA" id="ARBA00004651"/>
    </source>
</evidence>
<feature type="transmembrane region" description="Helical" evidence="9">
    <location>
        <begin position="323"/>
        <end position="342"/>
    </location>
</feature>
<dbReference type="RefSeq" id="WP_176805242.1">
    <property type="nucleotide sequence ID" value="NZ_JABXYJ010000020.1"/>
</dbReference>
<feature type="transmembrane region" description="Helical" evidence="9">
    <location>
        <begin position="23"/>
        <end position="42"/>
    </location>
</feature>
<keyword evidence="6 8" id="KW-1133">Transmembrane helix</keyword>
<evidence type="ECO:0000256" key="2">
    <source>
        <dbReference type="ARBA" id="ARBA00010110"/>
    </source>
</evidence>
<comment type="caution">
    <text evidence="10">The sequence shown here is derived from an EMBL/GenBank/DDBJ whole genome shotgun (WGS) entry which is preliminary data.</text>
</comment>
<organism evidence="10 11">
    <name type="scientific">Undibacterium oligocarboniphilum</name>
    <dbReference type="NCBI Taxonomy" id="666702"/>
    <lineage>
        <taxon>Bacteria</taxon>
        <taxon>Pseudomonadati</taxon>
        <taxon>Pseudomonadota</taxon>
        <taxon>Betaproteobacteria</taxon>
        <taxon>Burkholderiales</taxon>
        <taxon>Oxalobacteraceae</taxon>
        <taxon>Undibacterium</taxon>
    </lineage>
</organism>
<evidence type="ECO:0000313" key="11">
    <source>
        <dbReference type="Proteomes" id="UP000588051"/>
    </source>
</evidence>
<dbReference type="GO" id="GO:0015104">
    <property type="term" value="F:antimonite transmembrane transporter activity"/>
    <property type="evidence" value="ECO:0007669"/>
    <property type="project" value="TreeGrafter"/>
</dbReference>
<feature type="transmembrane region" description="Helical" evidence="9">
    <location>
        <begin position="95"/>
        <end position="118"/>
    </location>
</feature>
<feature type="transmembrane region" description="Helical" evidence="9">
    <location>
        <begin position="130"/>
        <end position="152"/>
    </location>
</feature>
<dbReference type="GO" id="GO:0005886">
    <property type="term" value="C:plasma membrane"/>
    <property type="evidence" value="ECO:0007669"/>
    <property type="project" value="UniProtKB-SubCell"/>
</dbReference>
<proteinExistence type="inferred from homology"/>
<dbReference type="PANTHER" id="PTHR43057">
    <property type="entry name" value="ARSENITE EFFLUX TRANSPORTER"/>
    <property type="match status" value="1"/>
</dbReference>
<dbReference type="GO" id="GO:0015105">
    <property type="term" value="F:arsenite transmembrane transporter activity"/>
    <property type="evidence" value="ECO:0007669"/>
    <property type="project" value="TreeGrafter"/>
</dbReference>
<evidence type="ECO:0000313" key="10">
    <source>
        <dbReference type="EMBL" id="NVO79515.1"/>
    </source>
</evidence>
<dbReference type="AlphaFoldDB" id="A0A850QPA1"/>
<reference evidence="10 11" key="1">
    <citation type="submission" date="2020-06" db="EMBL/GenBank/DDBJ databases">
        <authorList>
            <person name="Qiu C."/>
            <person name="Liu Z."/>
        </authorList>
    </citation>
    <scope>NUCLEOTIDE SEQUENCE [LARGE SCALE GENOMIC DNA]</scope>
    <source>
        <strain evidence="10 11">EM 1</strain>
    </source>
</reference>
<evidence type="ECO:0000256" key="7">
    <source>
        <dbReference type="ARBA" id="ARBA00023136"/>
    </source>
</evidence>
<dbReference type="EMBL" id="JABXYJ010000020">
    <property type="protein sequence ID" value="NVO79515.1"/>
    <property type="molecule type" value="Genomic_DNA"/>
</dbReference>
<comment type="similarity">
    <text evidence="2 8">Belongs to the arsenical resistance-3 (ACR3) (TC 2.A.59) family.</text>
</comment>
<feature type="transmembrane region" description="Helical" evidence="9">
    <location>
        <begin position="295"/>
        <end position="317"/>
    </location>
</feature>
<accession>A0A850QPA1</accession>
<sequence length="358" mass="39137">MSIKCEVVGKVSAKAPLNFFERYLTAWVALCIIVGIAAGQFFPSAFKLIGGMEIAKVNLPVGLLIWIMIIPMLLKIDFSALNQVKNHAKGIGVTIFINWMVKPFSMAFLGWVFVRHLFAPLLPTGQIDSYIAGLILLAAAPCTAMVFVWSRLTDGDPYFTLSQVAINDVIMVFAFAPLVGLLLGVSNITIPWDTLITSVVLYIVIPVIFAQIIRRILLSRGQPYFDSAMNKIQPWSIGALLVTLVLLFAFQGNAIIKQPLVIALLAVPILIQVFFNSALAYWLNRQLGEKHSIACPSALIGASNFFELAVAAAISLFGFESGAALATVVGVLIEVPVMLLVVKIVNTTKPWYELNQNR</sequence>
<dbReference type="Pfam" id="PF01758">
    <property type="entry name" value="SBF"/>
    <property type="match status" value="1"/>
</dbReference>
<keyword evidence="4 8" id="KW-1003">Cell membrane</keyword>
<evidence type="ECO:0000256" key="9">
    <source>
        <dbReference type="SAM" id="Phobius"/>
    </source>
</evidence>
<feature type="transmembrane region" description="Helical" evidence="9">
    <location>
        <begin position="164"/>
        <end position="183"/>
    </location>
</feature>
<dbReference type="InterPro" id="IPR038770">
    <property type="entry name" value="Na+/solute_symporter_sf"/>
</dbReference>
<name>A0A850QPA1_9BURK</name>
<dbReference type="GO" id="GO:0015297">
    <property type="term" value="F:antiporter activity"/>
    <property type="evidence" value="ECO:0007669"/>
    <property type="project" value="UniProtKB-UniRule"/>
</dbReference>
<dbReference type="PIRSF" id="PIRSF005508">
    <property type="entry name" value="Acr3"/>
    <property type="match status" value="1"/>
</dbReference>
<keyword evidence="7 8" id="KW-0472">Membrane</keyword>
<gene>
    <name evidence="10" type="primary">arsB</name>
    <name evidence="10" type="ORF">HV832_16990</name>
</gene>
<feature type="transmembrane region" description="Helical" evidence="9">
    <location>
        <begin position="195"/>
        <end position="213"/>
    </location>
</feature>
<evidence type="ECO:0000256" key="5">
    <source>
        <dbReference type="ARBA" id="ARBA00022692"/>
    </source>
</evidence>
<keyword evidence="11" id="KW-1185">Reference proteome</keyword>
<comment type="subcellular location">
    <subcellularLocation>
        <location evidence="1 8">Cell membrane</location>
        <topology evidence="1 8">Multi-pass membrane protein</topology>
    </subcellularLocation>
</comment>
<feature type="transmembrane region" description="Helical" evidence="9">
    <location>
        <begin position="262"/>
        <end position="283"/>
    </location>
</feature>
<evidence type="ECO:0000256" key="3">
    <source>
        <dbReference type="ARBA" id="ARBA00022448"/>
    </source>
</evidence>
<dbReference type="Proteomes" id="UP000588051">
    <property type="component" value="Unassembled WGS sequence"/>
</dbReference>
<evidence type="ECO:0000256" key="6">
    <source>
        <dbReference type="ARBA" id="ARBA00022989"/>
    </source>
</evidence>